<dbReference type="PANTHER" id="PTHR47424:SF3">
    <property type="entry name" value="REGULATORY PROTEIN GAL4"/>
    <property type="match status" value="1"/>
</dbReference>
<feature type="compositionally biased region" description="Polar residues" evidence="6">
    <location>
        <begin position="98"/>
        <end position="108"/>
    </location>
</feature>
<evidence type="ECO:0000256" key="2">
    <source>
        <dbReference type="ARBA" id="ARBA00023015"/>
    </source>
</evidence>
<evidence type="ECO:0000256" key="4">
    <source>
        <dbReference type="ARBA" id="ARBA00023163"/>
    </source>
</evidence>
<feature type="compositionally biased region" description="Basic and acidic residues" evidence="6">
    <location>
        <begin position="115"/>
        <end position="125"/>
    </location>
</feature>
<dbReference type="PROSITE" id="PS50048">
    <property type="entry name" value="ZN2_CY6_FUNGAL_2"/>
    <property type="match status" value="1"/>
</dbReference>
<evidence type="ECO:0000259" key="7">
    <source>
        <dbReference type="PROSITE" id="PS50048"/>
    </source>
</evidence>
<evidence type="ECO:0000313" key="8">
    <source>
        <dbReference type="EMBL" id="KIM98340.1"/>
    </source>
</evidence>
<evidence type="ECO:0000256" key="1">
    <source>
        <dbReference type="ARBA" id="ARBA00022723"/>
    </source>
</evidence>
<dbReference type="GO" id="GO:0005634">
    <property type="term" value="C:nucleus"/>
    <property type="evidence" value="ECO:0007669"/>
    <property type="project" value="TreeGrafter"/>
</dbReference>
<sequence>MQRSWSLPRRRTFLACNACKSKKSRCDGGRPNCERCVKLGRVCVYTLNDRDERMAQRNTWVARQQEPYRDARPADTAATTLSQTLSSPIIVNDRHSDAPTTTASNESPRTVARKTARERQPRSDEPANTPLSESLADVLATNAFDQSSNDEVGYFGSSTNHGFFWCLSGAIANLGYKEARYHTQQPTSTVDTRSNRRKSSKQDLPHRGATRNKLQYPSHEELVARFFDTISVVLPYVDEQSVMNKLHLMRENENSSDPSTQSWQALISIILAYALYTLDGPSPEPFYRRVVRLLYGTAVHLSTLQTLQALVLLSSFEQNIRRSMASLSSHALAVRTAYHLGIHAPPTYAYIGSKEKKLRARLWLAITSQDRILSACLGRPCLVAMNHVRPEIAKIIVDSDTSEADGGTLASNYSAAFFSLLTSLHEITGHALDKIYLSNIGSVRDLSKEQLLSEVLHLSLKLDTWKNSNNFFGIMRADVGFGSWVPPSEEAERLAIALSLHYHRIVLLVHGGIVMRSLEWLSITGENFLSGIAGDTIMSLLRRDLPAARDTHYVICEILQRRGFSEHNALWWICNYSAFTLSLHSFGLWVLSSHITDARPDGIRLQKADTEDLLQSALRNLRTMGGVSMLSSKAYRRLQSLFNLLQDKESTSNSILSPQESRDAFGDGLLSAPQGSSWIGQQLETTNSPVANYMLPSLEEYGPDALYGFLGHQDPFGYQDPFGFGISDMDYDFSNVIGGQSTI</sequence>
<dbReference type="SUPFAM" id="SSF57701">
    <property type="entry name" value="Zn2/Cys6 DNA-binding domain"/>
    <property type="match status" value="1"/>
</dbReference>
<dbReference type="GO" id="GO:0006351">
    <property type="term" value="P:DNA-templated transcription"/>
    <property type="evidence" value="ECO:0007669"/>
    <property type="project" value="InterPro"/>
</dbReference>
<evidence type="ECO:0000256" key="5">
    <source>
        <dbReference type="ARBA" id="ARBA00023242"/>
    </source>
</evidence>
<dbReference type="PANTHER" id="PTHR47424">
    <property type="entry name" value="REGULATORY PROTEIN GAL4"/>
    <property type="match status" value="1"/>
</dbReference>
<dbReference type="InParanoid" id="A0A0C3GQM0"/>
<keyword evidence="9" id="KW-1185">Reference proteome</keyword>
<dbReference type="InterPro" id="IPR036864">
    <property type="entry name" value="Zn2-C6_fun-type_DNA-bd_sf"/>
</dbReference>
<dbReference type="InterPro" id="IPR007219">
    <property type="entry name" value="XnlR_reg_dom"/>
</dbReference>
<dbReference type="Proteomes" id="UP000054321">
    <property type="component" value="Unassembled WGS sequence"/>
</dbReference>
<dbReference type="Pfam" id="PF00172">
    <property type="entry name" value="Zn_clus"/>
    <property type="match status" value="1"/>
</dbReference>
<dbReference type="InterPro" id="IPR051127">
    <property type="entry name" value="Fungal_SecMet_Regulators"/>
</dbReference>
<dbReference type="Pfam" id="PF04082">
    <property type="entry name" value="Fungal_trans"/>
    <property type="match status" value="1"/>
</dbReference>
<organism evidence="8 9">
    <name type="scientific">Oidiodendron maius (strain Zn)</name>
    <dbReference type="NCBI Taxonomy" id="913774"/>
    <lineage>
        <taxon>Eukaryota</taxon>
        <taxon>Fungi</taxon>
        <taxon>Dikarya</taxon>
        <taxon>Ascomycota</taxon>
        <taxon>Pezizomycotina</taxon>
        <taxon>Leotiomycetes</taxon>
        <taxon>Leotiomycetes incertae sedis</taxon>
        <taxon>Myxotrichaceae</taxon>
        <taxon>Oidiodendron</taxon>
    </lineage>
</organism>
<evidence type="ECO:0000256" key="3">
    <source>
        <dbReference type="ARBA" id="ARBA00023125"/>
    </source>
</evidence>
<dbReference type="Gene3D" id="4.10.240.10">
    <property type="entry name" value="Zn(2)-C6 fungal-type DNA-binding domain"/>
    <property type="match status" value="1"/>
</dbReference>
<dbReference type="HOGENOM" id="CLU_008511_0_2_1"/>
<dbReference type="SMART" id="SM00906">
    <property type="entry name" value="Fungal_trans"/>
    <property type="match status" value="1"/>
</dbReference>
<dbReference type="GO" id="GO:0000435">
    <property type="term" value="P:positive regulation of transcription from RNA polymerase II promoter by galactose"/>
    <property type="evidence" value="ECO:0007669"/>
    <property type="project" value="TreeGrafter"/>
</dbReference>
<feature type="region of interest" description="Disordered" evidence="6">
    <location>
        <begin position="64"/>
        <end position="132"/>
    </location>
</feature>
<evidence type="ECO:0000256" key="6">
    <source>
        <dbReference type="SAM" id="MobiDB-lite"/>
    </source>
</evidence>
<keyword evidence="2" id="KW-0805">Transcription regulation</keyword>
<feature type="compositionally biased region" description="Low complexity" evidence="6">
    <location>
        <begin position="74"/>
        <end position="87"/>
    </location>
</feature>
<evidence type="ECO:0000313" key="9">
    <source>
        <dbReference type="Proteomes" id="UP000054321"/>
    </source>
</evidence>
<dbReference type="InterPro" id="IPR001138">
    <property type="entry name" value="Zn2Cys6_DnaBD"/>
</dbReference>
<dbReference type="AlphaFoldDB" id="A0A0C3GQM0"/>
<keyword evidence="1" id="KW-0479">Metal-binding</keyword>
<dbReference type="PROSITE" id="PS00463">
    <property type="entry name" value="ZN2_CY6_FUNGAL_1"/>
    <property type="match status" value="1"/>
</dbReference>
<dbReference type="EMBL" id="KN832880">
    <property type="protein sequence ID" value="KIM98340.1"/>
    <property type="molecule type" value="Genomic_DNA"/>
</dbReference>
<keyword evidence="5" id="KW-0539">Nucleus</keyword>
<name>A0A0C3GQM0_OIDMZ</name>
<proteinExistence type="predicted"/>
<reference evidence="9" key="2">
    <citation type="submission" date="2015-01" db="EMBL/GenBank/DDBJ databases">
        <title>Evolutionary Origins and Diversification of the Mycorrhizal Mutualists.</title>
        <authorList>
            <consortium name="DOE Joint Genome Institute"/>
            <consortium name="Mycorrhizal Genomics Consortium"/>
            <person name="Kohler A."/>
            <person name="Kuo A."/>
            <person name="Nagy L.G."/>
            <person name="Floudas D."/>
            <person name="Copeland A."/>
            <person name="Barry K.W."/>
            <person name="Cichocki N."/>
            <person name="Veneault-Fourrey C."/>
            <person name="LaButti K."/>
            <person name="Lindquist E.A."/>
            <person name="Lipzen A."/>
            <person name="Lundell T."/>
            <person name="Morin E."/>
            <person name="Murat C."/>
            <person name="Riley R."/>
            <person name="Ohm R."/>
            <person name="Sun H."/>
            <person name="Tunlid A."/>
            <person name="Henrissat B."/>
            <person name="Grigoriev I.V."/>
            <person name="Hibbett D.S."/>
            <person name="Martin F."/>
        </authorList>
    </citation>
    <scope>NUCLEOTIDE SEQUENCE [LARGE SCALE GENOMIC DNA]</scope>
    <source>
        <strain evidence="9">Zn</strain>
    </source>
</reference>
<dbReference type="OrthoDB" id="3364175at2759"/>
<gene>
    <name evidence="8" type="ORF">OIDMADRAFT_56705</name>
</gene>
<dbReference type="SMART" id="SM00066">
    <property type="entry name" value="GAL4"/>
    <property type="match status" value="1"/>
</dbReference>
<keyword evidence="3" id="KW-0238">DNA-binding</keyword>
<reference evidence="8 9" key="1">
    <citation type="submission" date="2014-04" db="EMBL/GenBank/DDBJ databases">
        <authorList>
            <consortium name="DOE Joint Genome Institute"/>
            <person name="Kuo A."/>
            <person name="Martino E."/>
            <person name="Perotto S."/>
            <person name="Kohler A."/>
            <person name="Nagy L.G."/>
            <person name="Floudas D."/>
            <person name="Copeland A."/>
            <person name="Barry K.W."/>
            <person name="Cichocki N."/>
            <person name="Veneault-Fourrey C."/>
            <person name="LaButti K."/>
            <person name="Lindquist E.A."/>
            <person name="Lipzen A."/>
            <person name="Lundell T."/>
            <person name="Morin E."/>
            <person name="Murat C."/>
            <person name="Sun H."/>
            <person name="Tunlid A."/>
            <person name="Henrissat B."/>
            <person name="Grigoriev I.V."/>
            <person name="Hibbett D.S."/>
            <person name="Martin F."/>
            <person name="Nordberg H.P."/>
            <person name="Cantor M.N."/>
            <person name="Hua S.X."/>
        </authorList>
    </citation>
    <scope>NUCLEOTIDE SEQUENCE [LARGE SCALE GENOMIC DNA]</scope>
    <source>
        <strain evidence="8 9">Zn</strain>
    </source>
</reference>
<dbReference type="CDD" id="cd00067">
    <property type="entry name" value="GAL4"/>
    <property type="match status" value="1"/>
</dbReference>
<feature type="domain" description="Zn(2)-C6 fungal-type" evidence="7">
    <location>
        <begin position="15"/>
        <end position="45"/>
    </location>
</feature>
<dbReference type="GO" id="GO:0000981">
    <property type="term" value="F:DNA-binding transcription factor activity, RNA polymerase II-specific"/>
    <property type="evidence" value="ECO:0007669"/>
    <property type="project" value="InterPro"/>
</dbReference>
<dbReference type="CDD" id="cd12148">
    <property type="entry name" value="fungal_TF_MHR"/>
    <property type="match status" value="1"/>
</dbReference>
<protein>
    <recommendedName>
        <fullName evidence="7">Zn(2)-C6 fungal-type domain-containing protein</fullName>
    </recommendedName>
</protein>
<keyword evidence="4" id="KW-0804">Transcription</keyword>
<feature type="region of interest" description="Disordered" evidence="6">
    <location>
        <begin position="184"/>
        <end position="213"/>
    </location>
</feature>
<dbReference type="GO" id="GO:0008270">
    <property type="term" value="F:zinc ion binding"/>
    <property type="evidence" value="ECO:0007669"/>
    <property type="project" value="InterPro"/>
</dbReference>
<accession>A0A0C3GQM0</accession>
<dbReference type="GO" id="GO:0000978">
    <property type="term" value="F:RNA polymerase II cis-regulatory region sequence-specific DNA binding"/>
    <property type="evidence" value="ECO:0007669"/>
    <property type="project" value="TreeGrafter"/>
</dbReference>